<keyword evidence="2" id="KW-1185">Reference proteome</keyword>
<gene>
    <name evidence="1" type="ORF">ACFQ33_10270</name>
</gene>
<organism evidence="1 2">
    <name type="scientific">Mycoplana ramosa</name>
    <name type="common">Mycoplana bullata</name>
    <dbReference type="NCBI Taxonomy" id="40837"/>
    <lineage>
        <taxon>Bacteria</taxon>
        <taxon>Pseudomonadati</taxon>
        <taxon>Pseudomonadota</taxon>
        <taxon>Alphaproteobacteria</taxon>
        <taxon>Hyphomicrobiales</taxon>
        <taxon>Rhizobiaceae</taxon>
        <taxon>Mycoplana</taxon>
    </lineage>
</organism>
<protein>
    <submittedName>
        <fullName evidence="1">Uncharacterized protein</fullName>
    </submittedName>
</protein>
<comment type="caution">
    <text evidence="1">The sequence shown here is derived from an EMBL/GenBank/DDBJ whole genome shotgun (WGS) entry which is preliminary data.</text>
</comment>
<dbReference type="EMBL" id="JBHTNF010000005">
    <property type="protein sequence ID" value="MFD1328275.1"/>
    <property type="molecule type" value="Genomic_DNA"/>
</dbReference>
<reference evidence="2" key="1">
    <citation type="journal article" date="2019" name="Int. J. Syst. Evol. Microbiol.">
        <title>The Global Catalogue of Microorganisms (GCM) 10K type strain sequencing project: providing services to taxonomists for standard genome sequencing and annotation.</title>
        <authorList>
            <consortium name="The Broad Institute Genomics Platform"/>
            <consortium name="The Broad Institute Genome Sequencing Center for Infectious Disease"/>
            <person name="Wu L."/>
            <person name="Ma J."/>
        </authorList>
    </citation>
    <scope>NUCLEOTIDE SEQUENCE [LARGE SCALE GENOMIC DNA]</scope>
    <source>
        <strain evidence="2">CCUG 55609</strain>
    </source>
</reference>
<sequence length="569" mass="61501">MAVSLAHLSAEQRRVLLAAAADGTYRCSGEPEQAKARKLNSKGLLSRDPQDGFLWRPTDEGRRVAAELTGEASIGQGAEALPTVDAAPSLPAEAQRFDASDLAATVDRARQLLDDGDVMAARLLAAGAYDQAKAAGNFAARYGAAQRLVAKARQLQGDALLIETRAKIRIADEWDAAQADGRALKGRPKSISGENTFKQREAGLTAQDIHDARKLARAEQKSPGIVERAIEARLNAGLEPSRASVRHAIGTKTATKEEKGDQLYETPIEAVRTLLALESFSATVKEPAVGKGAILRPLEDAGYEVMIADLVDRGIATRHGELQQVGDFLLSVAGGSAGVDIVTNPPYAELANAFPAHALREHKPRKMALLLNWNFAAGFDDPNRVFVMDENPPSRIYLFTRRLPMMHREGWDGPKASSQMNTAWFVWERNDDGSYGDSYPRLIRVDWKDFETAPALAPGAGGNVAPMGFRSAPEEDEFARSTPRKTLEERVDEARAPGLIWIAEQDGFDAVSLRRGIGVRPSVAEALIGEFSSRGLIVPADDNQWRITAQALVAVTLTAAEIVMESEAA</sequence>
<proteinExistence type="predicted"/>
<evidence type="ECO:0000313" key="1">
    <source>
        <dbReference type="EMBL" id="MFD1328275.1"/>
    </source>
</evidence>
<evidence type="ECO:0000313" key="2">
    <source>
        <dbReference type="Proteomes" id="UP001597173"/>
    </source>
</evidence>
<name>A0ABW3YWH6_MYCRA</name>
<accession>A0ABW3YWH6</accession>
<dbReference type="RefSeq" id="WP_374838446.1">
    <property type="nucleotide sequence ID" value="NZ_JBHEEW010000007.1"/>
</dbReference>
<dbReference type="Proteomes" id="UP001597173">
    <property type="component" value="Unassembled WGS sequence"/>
</dbReference>